<evidence type="ECO:0008006" key="6">
    <source>
        <dbReference type="Google" id="ProtNLM"/>
    </source>
</evidence>
<dbReference type="SUPFAM" id="SSF49899">
    <property type="entry name" value="Concanavalin A-like lectins/glucanases"/>
    <property type="match status" value="1"/>
</dbReference>
<dbReference type="PANTHER" id="PTHR34002:SF9">
    <property type="entry name" value="XYLOGLUCAN-SPECIFIC ENDO-BETA-1,4-GLUCANASE A"/>
    <property type="match status" value="1"/>
</dbReference>
<accession>A0AAD5V7K3</accession>
<dbReference type="InterPro" id="IPR002594">
    <property type="entry name" value="GH12"/>
</dbReference>
<evidence type="ECO:0000313" key="4">
    <source>
        <dbReference type="EMBL" id="KAJ3486628.1"/>
    </source>
</evidence>
<organism evidence="4 5">
    <name type="scientific">Meripilus lineatus</name>
    <dbReference type="NCBI Taxonomy" id="2056292"/>
    <lineage>
        <taxon>Eukaryota</taxon>
        <taxon>Fungi</taxon>
        <taxon>Dikarya</taxon>
        <taxon>Basidiomycota</taxon>
        <taxon>Agaricomycotina</taxon>
        <taxon>Agaricomycetes</taxon>
        <taxon>Polyporales</taxon>
        <taxon>Meripilaceae</taxon>
        <taxon>Meripilus</taxon>
    </lineage>
</organism>
<dbReference type="Proteomes" id="UP001212997">
    <property type="component" value="Unassembled WGS sequence"/>
</dbReference>
<keyword evidence="2" id="KW-0624">Polysaccharide degradation</keyword>
<dbReference type="InterPro" id="IPR013320">
    <property type="entry name" value="ConA-like_dom_sf"/>
</dbReference>
<feature type="signal peptide" evidence="3">
    <location>
        <begin position="1"/>
        <end position="22"/>
    </location>
</feature>
<protein>
    <recommendedName>
        <fullName evidence="6">Glycoside hydrolase family 12 protein</fullName>
    </recommendedName>
</protein>
<comment type="caution">
    <text evidence="4">The sequence shown here is derived from an EMBL/GenBank/DDBJ whole genome shotgun (WGS) entry which is preliminary data.</text>
</comment>
<dbReference type="GO" id="GO:0008810">
    <property type="term" value="F:cellulase activity"/>
    <property type="evidence" value="ECO:0007669"/>
    <property type="project" value="InterPro"/>
</dbReference>
<dbReference type="EMBL" id="JANAWD010000115">
    <property type="protein sequence ID" value="KAJ3486628.1"/>
    <property type="molecule type" value="Genomic_DNA"/>
</dbReference>
<dbReference type="AlphaFoldDB" id="A0AAD5V7K3"/>
<dbReference type="Pfam" id="PF01670">
    <property type="entry name" value="Glyco_hydro_12"/>
    <property type="match status" value="1"/>
</dbReference>
<keyword evidence="2" id="KW-0326">Glycosidase</keyword>
<dbReference type="PANTHER" id="PTHR34002">
    <property type="entry name" value="BLR1656 PROTEIN"/>
    <property type="match status" value="1"/>
</dbReference>
<keyword evidence="3" id="KW-0732">Signal</keyword>
<name>A0AAD5V7K3_9APHY</name>
<comment type="similarity">
    <text evidence="1 2">Belongs to the glycosyl hydrolase 12 (cellulase H) family.</text>
</comment>
<feature type="chain" id="PRO_5042194540" description="Glycoside hydrolase family 12 protein" evidence="3">
    <location>
        <begin position="23"/>
        <end position="262"/>
    </location>
</feature>
<dbReference type="InterPro" id="IPR013319">
    <property type="entry name" value="GH11/12"/>
</dbReference>
<evidence type="ECO:0000256" key="3">
    <source>
        <dbReference type="SAM" id="SignalP"/>
    </source>
</evidence>
<dbReference type="GO" id="GO:0000272">
    <property type="term" value="P:polysaccharide catabolic process"/>
    <property type="evidence" value="ECO:0007669"/>
    <property type="project" value="UniProtKB-KW"/>
</dbReference>
<sequence length="262" mass="27427">MVAITIASLVSIFALITPSVLASPAADIVARQSIDTSSHCGQWDVVTAGQYSLLLDLWGKDGATSGQQCAQLTSLSGTTVAWKTTWNWVGGNGVKSFSNIQLNQGINKKLSAIKSMPSTWKWSQSTSGSIVADVAYDLFTSNSAGGSNVNEIMIWLANFNAGPISFTYNSSGQPVPVASNLSIAGHTWNLYSGSNGANNVFSFLPTSGTITSFSGDLLPFLTYLTQHQGVSTSQYLVTAQAGTEPTSGSATLTTSAYSLVVN</sequence>
<evidence type="ECO:0000256" key="1">
    <source>
        <dbReference type="ARBA" id="ARBA00005519"/>
    </source>
</evidence>
<reference evidence="4" key="1">
    <citation type="submission" date="2022-07" db="EMBL/GenBank/DDBJ databases">
        <title>Genome Sequence of Physisporinus lineatus.</title>
        <authorList>
            <person name="Buettner E."/>
        </authorList>
    </citation>
    <scope>NUCLEOTIDE SEQUENCE</scope>
    <source>
        <strain evidence="4">VT162</strain>
    </source>
</reference>
<proteinExistence type="inferred from homology"/>
<evidence type="ECO:0000256" key="2">
    <source>
        <dbReference type="RuleBase" id="RU361163"/>
    </source>
</evidence>
<keyword evidence="5" id="KW-1185">Reference proteome</keyword>
<evidence type="ECO:0000313" key="5">
    <source>
        <dbReference type="Proteomes" id="UP001212997"/>
    </source>
</evidence>
<dbReference type="Gene3D" id="2.60.120.180">
    <property type="match status" value="1"/>
</dbReference>
<keyword evidence="2" id="KW-0378">Hydrolase</keyword>
<gene>
    <name evidence="4" type="ORF">NLI96_g4093</name>
</gene>
<keyword evidence="2" id="KW-0119">Carbohydrate metabolism</keyword>